<organism evidence="2 3">
    <name type="scientific">Chrysochromulina tobinii</name>
    <dbReference type="NCBI Taxonomy" id="1460289"/>
    <lineage>
        <taxon>Eukaryota</taxon>
        <taxon>Haptista</taxon>
        <taxon>Haptophyta</taxon>
        <taxon>Prymnesiophyceae</taxon>
        <taxon>Prymnesiales</taxon>
        <taxon>Chrysochromulinaceae</taxon>
        <taxon>Chrysochromulina</taxon>
    </lineage>
</organism>
<accession>A0A0M0JBL0</accession>
<reference evidence="3" key="1">
    <citation type="journal article" date="2015" name="PLoS Genet.">
        <title>Genome Sequence and Transcriptome Analyses of Chrysochromulina tobin: Metabolic Tools for Enhanced Algal Fitness in the Prominent Order Prymnesiales (Haptophyceae).</title>
        <authorList>
            <person name="Hovde B.T."/>
            <person name="Deodato C.R."/>
            <person name="Hunsperger H.M."/>
            <person name="Ryken S.A."/>
            <person name="Yost W."/>
            <person name="Jha R.K."/>
            <person name="Patterson J."/>
            <person name="Monnat R.J. Jr."/>
            <person name="Barlow S.B."/>
            <person name="Starkenburg S.R."/>
            <person name="Cattolico R.A."/>
        </authorList>
    </citation>
    <scope>NUCLEOTIDE SEQUENCE</scope>
    <source>
        <strain evidence="3">CCMP291</strain>
    </source>
</reference>
<dbReference type="EMBL" id="JWZX01003175">
    <property type="protein sequence ID" value="KOO23613.1"/>
    <property type="molecule type" value="Genomic_DNA"/>
</dbReference>
<gene>
    <name evidence="2" type="ORF">Ctob_001577</name>
</gene>
<keyword evidence="3" id="KW-1185">Reference proteome</keyword>
<name>A0A0M0JBL0_9EUKA</name>
<feature type="coiled-coil region" evidence="1">
    <location>
        <begin position="217"/>
        <end position="321"/>
    </location>
</feature>
<evidence type="ECO:0000256" key="1">
    <source>
        <dbReference type="SAM" id="Coils"/>
    </source>
</evidence>
<dbReference type="AlphaFoldDB" id="A0A0M0JBL0"/>
<evidence type="ECO:0000313" key="2">
    <source>
        <dbReference type="EMBL" id="KOO23613.1"/>
    </source>
</evidence>
<dbReference type="Proteomes" id="UP000037460">
    <property type="component" value="Unassembled WGS sequence"/>
</dbReference>
<comment type="caution">
    <text evidence="2">The sequence shown here is derived from an EMBL/GenBank/DDBJ whole genome shotgun (WGS) entry which is preliminary data.</text>
</comment>
<sequence>MDPKRSKLATLKNLPAAANAFAAGAVAKASGQNGLFVPDGQTTAPASSAGSSPADVALAFLRRALASAPKGGALEAEVMGNVCVALNSLGRHSEALQMAENACEVLRAGGGGRTAQTQLAAMLHNKSCCHEFLGNRTAALETAEAGLKLATKLGLPDDDALLQRLTQSKADLVKALTDPSLAKKAAVVADDGGGKGKSRVAMLASDTLALRCSLPLLEGLLTAKAEAEAARDEARTAANDARAKAEEEAEKARRQVAEVEAAMRKAAEEAQLRLSVEQAGAVALQQKLNAAANAEKDAELATAARAREAALEELRQQLNESRT</sequence>
<dbReference type="SUPFAM" id="SSF48452">
    <property type="entry name" value="TPR-like"/>
    <property type="match status" value="1"/>
</dbReference>
<protein>
    <submittedName>
        <fullName evidence="2">Uncharacterized protein</fullName>
    </submittedName>
</protein>
<dbReference type="OrthoDB" id="3038309at2759"/>
<proteinExistence type="predicted"/>
<dbReference type="InterPro" id="IPR011990">
    <property type="entry name" value="TPR-like_helical_dom_sf"/>
</dbReference>
<evidence type="ECO:0000313" key="3">
    <source>
        <dbReference type="Proteomes" id="UP000037460"/>
    </source>
</evidence>
<keyword evidence="1" id="KW-0175">Coiled coil</keyword>
<feature type="non-terminal residue" evidence="2">
    <location>
        <position position="323"/>
    </location>
</feature>
<dbReference type="Gene3D" id="1.25.40.10">
    <property type="entry name" value="Tetratricopeptide repeat domain"/>
    <property type="match status" value="1"/>
</dbReference>